<dbReference type="Pfam" id="PF07748">
    <property type="entry name" value="Glyco_hydro_38C"/>
    <property type="match status" value="2"/>
</dbReference>
<dbReference type="GO" id="GO:0046872">
    <property type="term" value="F:metal ion binding"/>
    <property type="evidence" value="ECO:0007669"/>
    <property type="project" value="UniProtKB-KW"/>
</dbReference>
<dbReference type="Gene3D" id="2.70.98.30">
    <property type="entry name" value="Golgi alpha-mannosidase II, domain 4"/>
    <property type="match status" value="2"/>
</dbReference>
<dbReference type="Gene3D" id="2.60.40.1360">
    <property type="match status" value="1"/>
</dbReference>
<evidence type="ECO:0000256" key="2">
    <source>
        <dbReference type="ARBA" id="ARBA00022723"/>
    </source>
</evidence>
<feature type="region of interest" description="Disordered" evidence="8">
    <location>
        <begin position="697"/>
        <end position="718"/>
    </location>
</feature>
<dbReference type="InterPro" id="IPR000602">
    <property type="entry name" value="Glyco_hydro_38_N"/>
</dbReference>
<keyword evidence="3 7" id="KW-0378">Hydrolase</keyword>
<feature type="compositionally biased region" description="Low complexity" evidence="8">
    <location>
        <begin position="819"/>
        <end position="831"/>
    </location>
</feature>
<evidence type="ECO:0000256" key="4">
    <source>
        <dbReference type="ARBA" id="ARBA00022833"/>
    </source>
</evidence>
<feature type="chain" id="PRO_5017853446" description="Alpha-mannosidase" evidence="7">
    <location>
        <begin position="23"/>
        <end position="1101"/>
    </location>
</feature>
<dbReference type="SMART" id="SM00872">
    <property type="entry name" value="Alpha-mann_mid"/>
    <property type="match status" value="1"/>
</dbReference>
<feature type="domain" description="Glycoside hydrolase family 38 central" evidence="9">
    <location>
        <begin position="285"/>
        <end position="359"/>
    </location>
</feature>
<dbReference type="InterPro" id="IPR037094">
    <property type="entry name" value="Glyco_hydro_38_cen_sf"/>
</dbReference>
<dbReference type="InterPro" id="IPR028995">
    <property type="entry name" value="Glyco_hydro_57/38_cen_sf"/>
</dbReference>
<protein>
    <recommendedName>
        <fullName evidence="7">Alpha-mannosidase</fullName>
        <ecNumber evidence="7">3.2.1.-</ecNumber>
    </recommendedName>
</protein>
<dbReference type="InterPro" id="IPR013780">
    <property type="entry name" value="Glyco_hydro_b"/>
</dbReference>
<dbReference type="GO" id="GO:0004559">
    <property type="term" value="F:alpha-mannosidase activity"/>
    <property type="evidence" value="ECO:0007669"/>
    <property type="project" value="InterPro"/>
</dbReference>
<evidence type="ECO:0000256" key="6">
    <source>
        <dbReference type="ARBA" id="ARBA00023295"/>
    </source>
</evidence>
<dbReference type="PANTHER" id="PTHR11607">
    <property type="entry name" value="ALPHA-MANNOSIDASE"/>
    <property type="match status" value="1"/>
</dbReference>
<dbReference type="InterPro" id="IPR011330">
    <property type="entry name" value="Glyco_hydro/deAcase_b/a-brl"/>
</dbReference>
<dbReference type="Gene3D" id="2.60.40.1180">
    <property type="entry name" value="Golgi alpha-mannosidase II"/>
    <property type="match status" value="1"/>
</dbReference>
<dbReference type="EMBL" id="NCVQ01000001">
    <property type="protein sequence ID" value="PWZ55376.1"/>
    <property type="molecule type" value="Genomic_DNA"/>
</dbReference>
<dbReference type="InterPro" id="IPR027291">
    <property type="entry name" value="Glyco_hydro_38_N_sf"/>
</dbReference>
<dbReference type="InterPro" id="IPR011682">
    <property type="entry name" value="Glyco_hydro_38_C"/>
</dbReference>
<reference evidence="10" key="1">
    <citation type="journal article" date="2018" name="Nat. Genet.">
        <title>Extensive intraspecific gene order and gene structural variations between Mo17 and other maize genomes.</title>
        <authorList>
            <person name="Sun S."/>
            <person name="Zhou Y."/>
            <person name="Chen J."/>
            <person name="Shi J."/>
            <person name="Zhao H."/>
            <person name="Zhao H."/>
            <person name="Song W."/>
            <person name="Zhang M."/>
            <person name="Cui Y."/>
            <person name="Dong X."/>
            <person name="Liu H."/>
            <person name="Ma X."/>
            <person name="Jiao Y."/>
            <person name="Wang B."/>
            <person name="Wei X."/>
            <person name="Stein J.C."/>
            <person name="Glaubitz J.C."/>
            <person name="Lu F."/>
            <person name="Yu G."/>
            <person name="Liang C."/>
            <person name="Fengler K."/>
            <person name="Li B."/>
            <person name="Rafalski A."/>
            <person name="Schnable P.S."/>
            <person name="Ware D.H."/>
            <person name="Buckler E.S."/>
            <person name="Lai J."/>
        </authorList>
    </citation>
    <scope>NUCLEOTIDE SEQUENCE [LARGE SCALE GENOMIC DNA]</scope>
    <source>
        <tissue evidence="10">Seedling</tissue>
    </source>
</reference>
<dbReference type="InterPro" id="IPR015341">
    <property type="entry name" value="Glyco_hydro_38_cen"/>
</dbReference>
<dbReference type="FunFam" id="1.20.1270.50:FF:000002">
    <property type="entry name" value="Alpha-mannosidase"/>
    <property type="match status" value="1"/>
</dbReference>
<dbReference type="InterPro" id="IPR048534">
    <property type="entry name" value="Man2a1-like_dom"/>
</dbReference>
<dbReference type="SUPFAM" id="SSF88713">
    <property type="entry name" value="Glycoside hydrolase/deacetylase"/>
    <property type="match status" value="1"/>
</dbReference>
<dbReference type="InterPro" id="IPR050843">
    <property type="entry name" value="Glycosyl_Hydrlase_38"/>
</dbReference>
<evidence type="ECO:0000256" key="5">
    <source>
        <dbReference type="ARBA" id="ARBA00023157"/>
    </source>
</evidence>
<feature type="signal peptide" evidence="7">
    <location>
        <begin position="1"/>
        <end position="22"/>
    </location>
</feature>
<dbReference type="FunFam" id="2.60.40.1180:FF:000030">
    <property type="entry name" value="Alpha-mannosidase"/>
    <property type="match status" value="1"/>
</dbReference>
<keyword evidence="2 7" id="KW-0479">Metal-binding</keyword>
<feature type="region of interest" description="Disordered" evidence="8">
    <location>
        <begin position="815"/>
        <end position="857"/>
    </location>
</feature>
<dbReference type="GO" id="GO:0030246">
    <property type="term" value="F:carbohydrate binding"/>
    <property type="evidence" value="ECO:0007669"/>
    <property type="project" value="InterPro"/>
</dbReference>
<gene>
    <name evidence="10" type="primary">At5g66150_0</name>
    <name evidence="10" type="ORF">Zm00014a_039773</name>
</gene>
<organism evidence="10">
    <name type="scientific">Zea mays</name>
    <name type="common">Maize</name>
    <dbReference type="NCBI Taxonomy" id="4577"/>
    <lineage>
        <taxon>Eukaryota</taxon>
        <taxon>Viridiplantae</taxon>
        <taxon>Streptophyta</taxon>
        <taxon>Embryophyta</taxon>
        <taxon>Tracheophyta</taxon>
        <taxon>Spermatophyta</taxon>
        <taxon>Magnoliopsida</taxon>
        <taxon>Liliopsida</taxon>
        <taxon>Poales</taxon>
        <taxon>Poaceae</taxon>
        <taxon>PACMAD clade</taxon>
        <taxon>Panicoideae</taxon>
        <taxon>Andropogonodae</taxon>
        <taxon>Andropogoneae</taxon>
        <taxon>Tripsacinae</taxon>
        <taxon>Zea</taxon>
    </lineage>
</organism>
<dbReference type="SUPFAM" id="SSF88688">
    <property type="entry name" value="Families 57/38 glycoside transferase middle domain"/>
    <property type="match status" value="1"/>
</dbReference>
<dbReference type="ExpressionAtlas" id="A0A317YBB8">
    <property type="expression patterns" value="baseline and differential"/>
</dbReference>
<dbReference type="InterPro" id="IPR011013">
    <property type="entry name" value="Gal_mutarotase_sf_dom"/>
</dbReference>
<comment type="cofactor">
    <cofactor evidence="7">
        <name>Zn(2+)</name>
        <dbReference type="ChEBI" id="CHEBI:29105"/>
    </cofactor>
    <text evidence="7">Binds 1 zinc ion per subunit.</text>
</comment>
<dbReference type="Pfam" id="PF21260">
    <property type="entry name" value="Laman-like_dom"/>
    <property type="match status" value="1"/>
</dbReference>
<dbReference type="Pfam" id="PF01074">
    <property type="entry name" value="Glyco_hydro_38N"/>
    <property type="match status" value="1"/>
</dbReference>
<dbReference type="Gene3D" id="3.20.110.10">
    <property type="entry name" value="Glycoside hydrolase 38, N terminal domain"/>
    <property type="match status" value="2"/>
</dbReference>
<dbReference type="Proteomes" id="UP000251960">
    <property type="component" value="Chromosome 1"/>
</dbReference>
<keyword evidence="6 7" id="KW-0326">Glycosidase</keyword>
<dbReference type="GO" id="GO:0006013">
    <property type="term" value="P:mannose metabolic process"/>
    <property type="evidence" value="ECO:0007669"/>
    <property type="project" value="InterPro"/>
</dbReference>
<dbReference type="PANTHER" id="PTHR11607:SF58">
    <property type="entry name" value="ALPHA-MANNOSIDASE"/>
    <property type="match status" value="1"/>
</dbReference>
<keyword evidence="7" id="KW-0732">Signal</keyword>
<evidence type="ECO:0000256" key="1">
    <source>
        <dbReference type="ARBA" id="ARBA00009792"/>
    </source>
</evidence>
<sequence>MAPALLLLRLLALIATAREACAARAFAAASNATAHGATVVAGKLNVHLVPHSHDDVGWLKTVDQYYVGSNNSIQGACVMNTLDSVVDALARDPARKFVVVEQTTLGHRMIKKQFNKTPRAGWQIDPFGHSAVQAYLLGAELGFDSLHFARIDYQDKEKRKAGKGLEVIWRGSRTFGSSSQIFTNVFPVDYSPPDGFGFEVLDENILPVQDDMLMFDYNVEERVNDFVVAAIEQFTRAINYASFKDGRVHALYSTPSIYTDAKHFSNISWPVKYDDDFPYADSKNSYWTGYYTSRPTFKRYVRVLSGYYLAARQIEFLVGRSFLGMFTTSLEDPMAIAQHHDAVSGTAKQHTTDDYSKRLALGASKVEKGVNVALTCLLSSNGTCAPSVQKFSQCPLLNISYCPSTEETVSGAKNLVVVVYNPLGRERSDFIQIPVNDENLVVKSSDGTIIESQLVEVDNVTRNLRKVYVKAYLGITTNKPPMYWLLFQASVPPMGWNSYYISRSTGSNSIRYVATMVSPRNDTVEVGPGSLKLSFSSASGQLERIFNSVSGVDLPIQQSFFWYSSNQGDIVDAQVLLSVIHGPLVHEVHQQFGPWINQITRLYKNKEHAEVEYTIGPIPIDDDVGKEVITRLTTNMVTNSTFYTDSNGRDFLKRRRGSSTAECEESTKAVAGVGHEIKRGAKPPSPTAEARRGFMKVQSGPNEAPIPESGAEGSSSRPLAEEVLGELLRVEDRLWALDVEDSSLCAAIDLVRDHLGIPRSGDSSAPTSLMTLIVGRIRELEADAFRLRVHHALVAIGPCLDDLIKQDQECLGHTNGWLRPPSASATTSGSSGREGRADDEVDTLETGDRSGCENDTGTTVRNYREDWDLEVTEPVAGNYYPVNLGVYVADGKYELSVLVDRAVGASSIQDGQLEIMLHRRVIRDDDKGVDEPLGEVVCLDGSCKGLTVRGTYYVKVDKIGHGAHWRRTYGQQVYSPYLLAFTHEDETSWKSYNVAKQSTMDENYSLPDNVAIITLQDLEDAQYSVIAKVELRRVFGKRTIKELAETNLSANQKKSEMKKLNWRVLGNDKSDPIPLKGGPVDSQALVVELGPMEIRTFLLKF</sequence>
<proteinExistence type="inferred from homology"/>
<keyword evidence="5" id="KW-1015">Disulfide bond</keyword>
<dbReference type="SUPFAM" id="SSF74650">
    <property type="entry name" value="Galactose mutarotase-like"/>
    <property type="match status" value="2"/>
</dbReference>
<dbReference type="Gene3D" id="1.20.1270.50">
    <property type="entry name" value="Glycoside hydrolase family 38, central domain"/>
    <property type="match status" value="1"/>
</dbReference>
<evidence type="ECO:0000259" key="9">
    <source>
        <dbReference type="SMART" id="SM00872"/>
    </source>
</evidence>
<dbReference type="FunFam" id="1.20.1270.50:FF:000003">
    <property type="entry name" value="Alpha-mannosidase"/>
    <property type="match status" value="1"/>
</dbReference>
<comment type="caution">
    <text evidence="10">The sequence shown here is derived from an EMBL/GenBank/DDBJ whole genome shotgun (WGS) entry which is preliminary data.</text>
</comment>
<dbReference type="Pfam" id="PF09261">
    <property type="entry name" value="Alpha-mann_mid"/>
    <property type="match status" value="1"/>
</dbReference>
<evidence type="ECO:0000256" key="3">
    <source>
        <dbReference type="ARBA" id="ARBA00022801"/>
    </source>
</evidence>
<keyword evidence="4 7" id="KW-0862">Zinc</keyword>
<evidence type="ECO:0000313" key="10">
    <source>
        <dbReference type="EMBL" id="PWZ55376.1"/>
    </source>
</evidence>
<dbReference type="AlphaFoldDB" id="A0A317YBB8"/>
<evidence type="ECO:0000256" key="8">
    <source>
        <dbReference type="SAM" id="MobiDB-lite"/>
    </source>
</evidence>
<comment type="similarity">
    <text evidence="1 7">Belongs to the glycosyl hydrolase 38 family.</text>
</comment>
<dbReference type="EC" id="3.2.1.-" evidence="7"/>
<evidence type="ECO:0000256" key="7">
    <source>
        <dbReference type="RuleBase" id="RU361199"/>
    </source>
</evidence>
<name>A0A317YBB8_MAIZE</name>
<accession>A0A317YBB8</accession>